<evidence type="ECO:0008006" key="3">
    <source>
        <dbReference type="Google" id="ProtNLM"/>
    </source>
</evidence>
<gene>
    <name evidence="1" type="ORF">FHS13_002250</name>
</gene>
<keyword evidence="2" id="KW-1185">Reference proteome</keyword>
<organism evidence="1 2">
    <name type="scientific">Nocardiopsis algeriensis</name>
    <dbReference type="NCBI Taxonomy" id="1478215"/>
    <lineage>
        <taxon>Bacteria</taxon>
        <taxon>Bacillati</taxon>
        <taxon>Actinomycetota</taxon>
        <taxon>Actinomycetes</taxon>
        <taxon>Streptosporangiales</taxon>
        <taxon>Nocardiopsidaceae</taxon>
        <taxon>Nocardiopsis</taxon>
    </lineage>
</organism>
<reference evidence="1 2" key="1">
    <citation type="submission" date="2020-08" db="EMBL/GenBank/DDBJ databases">
        <title>Genomic Encyclopedia of Type Strains, Phase III (KMG-III): the genomes of soil and plant-associated and newly described type strains.</title>
        <authorList>
            <person name="Whitman W."/>
        </authorList>
    </citation>
    <scope>NUCLEOTIDE SEQUENCE [LARGE SCALE GENOMIC DNA]</scope>
    <source>
        <strain evidence="1 2">CECT 8712</strain>
    </source>
</reference>
<dbReference type="Proteomes" id="UP000536604">
    <property type="component" value="Unassembled WGS sequence"/>
</dbReference>
<dbReference type="EMBL" id="JACHJO010000006">
    <property type="protein sequence ID" value="MBB6120298.1"/>
    <property type="molecule type" value="Genomic_DNA"/>
</dbReference>
<protein>
    <recommendedName>
        <fullName evidence="3">DUF2795 domain-containing protein</fullName>
    </recommendedName>
</protein>
<name>A0A841IVS3_9ACTN</name>
<evidence type="ECO:0000313" key="2">
    <source>
        <dbReference type="Proteomes" id="UP000536604"/>
    </source>
</evidence>
<dbReference type="Pfam" id="PF11387">
    <property type="entry name" value="DUF2795"/>
    <property type="match status" value="1"/>
</dbReference>
<proteinExistence type="predicted"/>
<dbReference type="RefSeq" id="WP_184291238.1">
    <property type="nucleotide sequence ID" value="NZ_JACHJO010000006.1"/>
</dbReference>
<sequence>MAKSKGKSKGKAKINPVELQRAIKGAAYPAEREDLVSTAKNNGAHNDLVDRLAGVKVIQFDGPDDVRKAVFGK</sequence>
<accession>A0A841IVS3</accession>
<dbReference type="InterPro" id="IPR021527">
    <property type="entry name" value="DUF2795"/>
</dbReference>
<comment type="caution">
    <text evidence="1">The sequence shown here is derived from an EMBL/GenBank/DDBJ whole genome shotgun (WGS) entry which is preliminary data.</text>
</comment>
<dbReference type="AlphaFoldDB" id="A0A841IVS3"/>
<evidence type="ECO:0000313" key="1">
    <source>
        <dbReference type="EMBL" id="MBB6120298.1"/>
    </source>
</evidence>